<organism evidence="1 2">
    <name type="scientific">Catharanthus roseus</name>
    <name type="common">Madagascar periwinkle</name>
    <name type="synonym">Vinca rosea</name>
    <dbReference type="NCBI Taxonomy" id="4058"/>
    <lineage>
        <taxon>Eukaryota</taxon>
        <taxon>Viridiplantae</taxon>
        <taxon>Streptophyta</taxon>
        <taxon>Embryophyta</taxon>
        <taxon>Tracheophyta</taxon>
        <taxon>Spermatophyta</taxon>
        <taxon>Magnoliopsida</taxon>
        <taxon>eudicotyledons</taxon>
        <taxon>Gunneridae</taxon>
        <taxon>Pentapetalae</taxon>
        <taxon>asterids</taxon>
        <taxon>lamiids</taxon>
        <taxon>Gentianales</taxon>
        <taxon>Apocynaceae</taxon>
        <taxon>Rauvolfioideae</taxon>
        <taxon>Vinceae</taxon>
        <taxon>Catharanthinae</taxon>
        <taxon>Catharanthus</taxon>
    </lineage>
</organism>
<name>A0ACB9ZYR7_CATRO</name>
<evidence type="ECO:0000313" key="1">
    <source>
        <dbReference type="EMBL" id="KAI5652983.1"/>
    </source>
</evidence>
<protein>
    <submittedName>
        <fullName evidence="1">Uncharacterized protein</fullName>
    </submittedName>
</protein>
<gene>
    <name evidence="1" type="ORF">M9H77_30170</name>
</gene>
<proteinExistence type="predicted"/>
<comment type="caution">
    <text evidence="1">The sequence shown here is derived from an EMBL/GenBank/DDBJ whole genome shotgun (WGS) entry which is preliminary data.</text>
</comment>
<accession>A0ACB9ZYR7</accession>
<dbReference type="EMBL" id="CM044707">
    <property type="protein sequence ID" value="KAI5652983.1"/>
    <property type="molecule type" value="Genomic_DNA"/>
</dbReference>
<reference evidence="2" key="1">
    <citation type="journal article" date="2023" name="Nat. Plants">
        <title>Single-cell RNA sequencing provides a high-resolution roadmap for understanding the multicellular compartmentation of specialized metabolism.</title>
        <authorList>
            <person name="Sun S."/>
            <person name="Shen X."/>
            <person name="Li Y."/>
            <person name="Li Y."/>
            <person name="Wang S."/>
            <person name="Li R."/>
            <person name="Zhang H."/>
            <person name="Shen G."/>
            <person name="Guo B."/>
            <person name="Wei J."/>
            <person name="Xu J."/>
            <person name="St-Pierre B."/>
            <person name="Chen S."/>
            <person name="Sun C."/>
        </authorList>
    </citation>
    <scope>NUCLEOTIDE SEQUENCE [LARGE SCALE GENOMIC DNA]</scope>
</reference>
<keyword evidence="2" id="KW-1185">Reference proteome</keyword>
<sequence>MRDLPSSALPTSPSPTPCITTGDQHHLYHNAEDAGREWCKLICCRRYLSSASKVLCIRFLVPADLICSSYIHYENTARNACNNLYQRLIFAERNQILNLSMAKSSFQRENTLERGTTESSLIRKKYPDRIPMVVEKARKSDISDVDKKKYLVPAELTIGQFVYVVRRRINLTAEKSIFVFINDTGLMSAIYEENKDEDGFLYMSYSGENTFGLYKCNESVYTSIFLCP</sequence>
<dbReference type="Proteomes" id="UP001060085">
    <property type="component" value="Linkage Group LG07"/>
</dbReference>
<evidence type="ECO:0000313" key="2">
    <source>
        <dbReference type="Proteomes" id="UP001060085"/>
    </source>
</evidence>